<dbReference type="PANTHER" id="PTHR23426">
    <property type="entry name" value="FERREDOXIN/ADRENODOXIN"/>
    <property type="match status" value="1"/>
</dbReference>
<protein>
    <submittedName>
        <fullName evidence="9">Adrenodoxin-like protein, mitochondrial</fullName>
    </submittedName>
</protein>
<comment type="cofactor">
    <cofactor evidence="6">
        <name>[2Fe-2S] cluster</name>
        <dbReference type="ChEBI" id="CHEBI:190135"/>
    </cofactor>
</comment>
<proteinExistence type="inferred from homology"/>
<evidence type="ECO:0000256" key="7">
    <source>
        <dbReference type="SAM" id="MobiDB-lite"/>
    </source>
</evidence>
<accession>A0A6G1S700</accession>
<dbReference type="GO" id="GO:0042773">
    <property type="term" value="P:ATP synthesis coupled electron transport"/>
    <property type="evidence" value="ECO:0007669"/>
    <property type="project" value="InterPro"/>
</dbReference>
<evidence type="ECO:0000256" key="5">
    <source>
        <dbReference type="ARBA" id="ARBA00023014"/>
    </source>
</evidence>
<keyword evidence="2" id="KW-0001">2Fe-2S</keyword>
<feature type="domain" description="2Fe-2S ferredoxin-type" evidence="8">
    <location>
        <begin position="72"/>
        <end position="171"/>
    </location>
</feature>
<evidence type="ECO:0000256" key="2">
    <source>
        <dbReference type="ARBA" id="ARBA00022714"/>
    </source>
</evidence>
<dbReference type="PANTHER" id="PTHR23426:SF65">
    <property type="entry name" value="FERREDOXIN-2, MITOCHONDRIAL"/>
    <property type="match status" value="1"/>
</dbReference>
<keyword evidence="5" id="KW-0411">Iron-sulfur</keyword>
<evidence type="ECO:0000259" key="8">
    <source>
        <dbReference type="PROSITE" id="PS51085"/>
    </source>
</evidence>
<dbReference type="SUPFAM" id="SSF54292">
    <property type="entry name" value="2Fe-2S ferredoxin-like"/>
    <property type="match status" value="1"/>
</dbReference>
<feature type="region of interest" description="Disordered" evidence="7">
    <location>
        <begin position="177"/>
        <end position="212"/>
    </location>
</feature>
<dbReference type="InterPro" id="IPR012675">
    <property type="entry name" value="Beta-grasp_dom_sf"/>
</dbReference>
<dbReference type="Pfam" id="PF07347">
    <property type="entry name" value="CI-B14_5a"/>
    <property type="match status" value="1"/>
</dbReference>
<dbReference type="AlphaFoldDB" id="A0A6G1S700"/>
<name>A0A6G1S700_9ACAR</name>
<dbReference type="CDD" id="cd00207">
    <property type="entry name" value="fer2"/>
    <property type="match status" value="1"/>
</dbReference>
<dbReference type="GO" id="GO:0140647">
    <property type="term" value="P:P450-containing electron transport chain"/>
    <property type="evidence" value="ECO:0007669"/>
    <property type="project" value="InterPro"/>
</dbReference>
<reference evidence="9" key="1">
    <citation type="submission" date="2018-10" db="EMBL/GenBank/DDBJ databases">
        <title>Transcriptome assembly of Aceria tosichella (Wheat curl mite) Type 2.</title>
        <authorList>
            <person name="Scully E.D."/>
            <person name="Geib S.M."/>
            <person name="Palmer N.A."/>
            <person name="Gupta A.K."/>
            <person name="Sarath G."/>
            <person name="Tatineni S."/>
        </authorList>
    </citation>
    <scope>NUCLEOTIDE SEQUENCE</scope>
    <source>
        <strain evidence="9">LincolnNE</strain>
    </source>
</reference>
<dbReference type="Pfam" id="PF00111">
    <property type="entry name" value="Fer2"/>
    <property type="match status" value="1"/>
</dbReference>
<comment type="similarity">
    <text evidence="1">Belongs to the adrenodoxin/putidaredoxin family.</text>
</comment>
<evidence type="ECO:0000256" key="4">
    <source>
        <dbReference type="ARBA" id="ARBA00023004"/>
    </source>
</evidence>
<dbReference type="GO" id="GO:0051537">
    <property type="term" value="F:2 iron, 2 sulfur cluster binding"/>
    <property type="evidence" value="ECO:0007669"/>
    <property type="project" value="UniProtKB-KW"/>
</dbReference>
<dbReference type="Gene3D" id="3.10.20.30">
    <property type="match status" value="1"/>
</dbReference>
<dbReference type="GO" id="GO:0005743">
    <property type="term" value="C:mitochondrial inner membrane"/>
    <property type="evidence" value="ECO:0007669"/>
    <property type="project" value="InterPro"/>
</dbReference>
<dbReference type="GO" id="GO:0046872">
    <property type="term" value="F:metal ion binding"/>
    <property type="evidence" value="ECO:0007669"/>
    <property type="project" value="UniProtKB-KW"/>
</dbReference>
<feature type="region of interest" description="Disordered" evidence="7">
    <location>
        <begin position="29"/>
        <end position="53"/>
    </location>
</feature>
<dbReference type="PROSITE" id="PS51085">
    <property type="entry name" value="2FE2S_FER_2"/>
    <property type="match status" value="1"/>
</dbReference>
<evidence type="ECO:0000256" key="1">
    <source>
        <dbReference type="ARBA" id="ARBA00010914"/>
    </source>
</evidence>
<evidence type="ECO:0000313" key="9">
    <source>
        <dbReference type="EMBL" id="MDE45713.1"/>
    </source>
</evidence>
<evidence type="ECO:0000256" key="3">
    <source>
        <dbReference type="ARBA" id="ARBA00022723"/>
    </source>
</evidence>
<dbReference type="EMBL" id="GGYP01000942">
    <property type="protein sequence ID" value="MDE45713.1"/>
    <property type="molecule type" value="Transcribed_RNA"/>
</dbReference>
<dbReference type="InterPro" id="IPR036010">
    <property type="entry name" value="2Fe-2S_ferredoxin-like_sf"/>
</dbReference>
<dbReference type="InterPro" id="IPR001041">
    <property type="entry name" value="2Fe-2S_ferredoxin-type"/>
</dbReference>
<dbReference type="GO" id="GO:0009055">
    <property type="term" value="F:electron transfer activity"/>
    <property type="evidence" value="ECO:0007669"/>
    <property type="project" value="TreeGrafter"/>
</dbReference>
<keyword evidence="4" id="KW-0408">Iron</keyword>
<dbReference type="InterPro" id="IPR001055">
    <property type="entry name" value="Adrenodoxin-like"/>
</dbReference>
<feature type="compositionally biased region" description="Basic and acidic residues" evidence="7">
    <location>
        <begin position="198"/>
        <end position="212"/>
    </location>
</feature>
<organism evidence="9">
    <name type="scientific">Aceria tosichella</name>
    <name type="common">wheat curl mite</name>
    <dbReference type="NCBI Taxonomy" id="561515"/>
    <lineage>
        <taxon>Eukaryota</taxon>
        <taxon>Metazoa</taxon>
        <taxon>Ecdysozoa</taxon>
        <taxon>Arthropoda</taxon>
        <taxon>Chelicerata</taxon>
        <taxon>Arachnida</taxon>
        <taxon>Acari</taxon>
        <taxon>Acariformes</taxon>
        <taxon>Trombidiformes</taxon>
        <taxon>Prostigmata</taxon>
        <taxon>Eupodina</taxon>
        <taxon>Eriophyoidea</taxon>
        <taxon>Eriophyidae</taxon>
        <taxon>Eriophyinae</taxon>
        <taxon>Aceriini</taxon>
        <taxon>Aceria</taxon>
    </lineage>
</organism>
<dbReference type="PRINTS" id="PR00355">
    <property type="entry name" value="ADRENODOXIN"/>
</dbReference>
<dbReference type="InterPro" id="IPR009947">
    <property type="entry name" value="NDUA7"/>
</dbReference>
<sequence length="212" mass="23614">MSRQMRDVSWIVQKVRDALLGRKWDKRQLRHKTDMSTRSPPHPMIPDGPNHKLSGNYYVSRDTRRLVMPPKNYVEVEHAGKHIKGKIGQTLMSVALAAGIEMEAACDGNCACSTCHVYIDENYLEKLPPPSEEEEDMLDLALFLQPNSRLACQIKLDSILDGLRFDLPTATRNFKASSVVNSSGGSSDLRSSPPVLHPVDEGSKSVEGRENS</sequence>
<gene>
    <name evidence="9" type="primary">Fdx1l</name>
    <name evidence="9" type="ORF">g.19428</name>
</gene>
<feature type="compositionally biased region" description="Low complexity" evidence="7">
    <location>
        <begin position="177"/>
        <end position="192"/>
    </location>
</feature>
<evidence type="ECO:0000256" key="6">
    <source>
        <dbReference type="ARBA" id="ARBA00034078"/>
    </source>
</evidence>
<keyword evidence="3" id="KW-0479">Metal-binding</keyword>